<gene>
    <name evidence="4" type="ORF">M8C21_026469</name>
</gene>
<sequence>MMKRSQVSEHFKKKTEFGEMLDLIQQSEKRSYGLVHNTFYEIEPDYVDHFRKVKDTKVWHIGPLFQFFVEEGCGNDVSDKHDCLSWLDDQKPKSVIFACFGSMVRFLEAQITEIALALEESKRPFIWVVGKTGSEGIGGLPDGFEERVKTENKGLIITGWAPQVEILKHSAVGGFLTHCGWNSVLEAVVIGVPLITWPLYAEHFYNEKLVELLGIGVGVGADVWNLRFEISGPIIGKQRIIEAIEVLTSDSLVAKRIRQNSKELAIKAKKVVEEGGSSYNSLTALIEELKVVKLIRKP</sequence>
<dbReference type="PANTHER" id="PTHR48047:SF150">
    <property type="entry name" value="SOLANIDINE UDP-GLUCOSE GLUCOSYLTRANSFERASE 1"/>
    <property type="match status" value="1"/>
</dbReference>
<dbReference type="PROSITE" id="PS00375">
    <property type="entry name" value="UDPGT"/>
    <property type="match status" value="1"/>
</dbReference>
<keyword evidence="5" id="KW-1185">Reference proteome</keyword>
<dbReference type="FunFam" id="3.40.50.2000:FF:000154">
    <property type="entry name" value="Glycosyltransferase"/>
    <property type="match status" value="1"/>
</dbReference>
<dbReference type="Pfam" id="PF00201">
    <property type="entry name" value="UDPGT"/>
    <property type="match status" value="1"/>
</dbReference>
<evidence type="ECO:0000256" key="1">
    <source>
        <dbReference type="ARBA" id="ARBA00009995"/>
    </source>
</evidence>
<accession>A0AAD5GTQ7</accession>
<dbReference type="PANTHER" id="PTHR48047">
    <property type="entry name" value="GLYCOSYLTRANSFERASE"/>
    <property type="match status" value="1"/>
</dbReference>
<dbReference type="AlphaFoldDB" id="A0AAD5GTQ7"/>
<dbReference type="Gene3D" id="3.40.50.2000">
    <property type="entry name" value="Glycogen Phosphorylase B"/>
    <property type="match status" value="2"/>
</dbReference>
<dbReference type="GO" id="GO:0035251">
    <property type="term" value="F:UDP-glucosyltransferase activity"/>
    <property type="evidence" value="ECO:0007669"/>
    <property type="project" value="TreeGrafter"/>
</dbReference>
<reference evidence="4" key="1">
    <citation type="submission" date="2022-06" db="EMBL/GenBank/DDBJ databases">
        <title>Uncovering the hologenomic basis of an extraordinary plant invasion.</title>
        <authorList>
            <person name="Bieker V.C."/>
            <person name="Martin M.D."/>
            <person name="Gilbert T."/>
            <person name="Hodgins K."/>
            <person name="Battlay P."/>
            <person name="Petersen B."/>
            <person name="Wilson J."/>
        </authorList>
    </citation>
    <scope>NUCLEOTIDE SEQUENCE</scope>
    <source>
        <strain evidence="4">AA19_3_7</strain>
        <tissue evidence="4">Leaf</tissue>
    </source>
</reference>
<evidence type="ECO:0000313" key="5">
    <source>
        <dbReference type="Proteomes" id="UP001206925"/>
    </source>
</evidence>
<organism evidence="4 5">
    <name type="scientific">Ambrosia artemisiifolia</name>
    <name type="common">Common ragweed</name>
    <dbReference type="NCBI Taxonomy" id="4212"/>
    <lineage>
        <taxon>Eukaryota</taxon>
        <taxon>Viridiplantae</taxon>
        <taxon>Streptophyta</taxon>
        <taxon>Embryophyta</taxon>
        <taxon>Tracheophyta</taxon>
        <taxon>Spermatophyta</taxon>
        <taxon>Magnoliopsida</taxon>
        <taxon>eudicotyledons</taxon>
        <taxon>Gunneridae</taxon>
        <taxon>Pentapetalae</taxon>
        <taxon>asterids</taxon>
        <taxon>campanulids</taxon>
        <taxon>Asterales</taxon>
        <taxon>Asteraceae</taxon>
        <taxon>Asteroideae</taxon>
        <taxon>Heliantheae alliance</taxon>
        <taxon>Heliantheae</taxon>
        <taxon>Ambrosia</taxon>
    </lineage>
</organism>
<comment type="caution">
    <text evidence="4">The sequence shown here is derived from an EMBL/GenBank/DDBJ whole genome shotgun (WGS) entry which is preliminary data.</text>
</comment>
<dbReference type="Proteomes" id="UP001206925">
    <property type="component" value="Unassembled WGS sequence"/>
</dbReference>
<evidence type="ECO:0000256" key="3">
    <source>
        <dbReference type="RuleBase" id="RU003718"/>
    </source>
</evidence>
<keyword evidence="3" id="KW-0328">Glycosyltransferase</keyword>
<dbReference type="InterPro" id="IPR002213">
    <property type="entry name" value="UDP_glucos_trans"/>
</dbReference>
<evidence type="ECO:0000313" key="4">
    <source>
        <dbReference type="EMBL" id="KAI7754885.1"/>
    </source>
</evidence>
<dbReference type="EMBL" id="JAMZMK010002301">
    <property type="protein sequence ID" value="KAI7754885.1"/>
    <property type="molecule type" value="Genomic_DNA"/>
</dbReference>
<keyword evidence="2 3" id="KW-0808">Transferase</keyword>
<evidence type="ECO:0000256" key="2">
    <source>
        <dbReference type="ARBA" id="ARBA00022679"/>
    </source>
</evidence>
<protein>
    <submittedName>
        <fullName evidence="4">Uncharacterized protein</fullName>
    </submittedName>
</protein>
<dbReference type="SUPFAM" id="SSF53756">
    <property type="entry name" value="UDP-Glycosyltransferase/glycogen phosphorylase"/>
    <property type="match status" value="1"/>
</dbReference>
<proteinExistence type="inferred from homology"/>
<dbReference type="CDD" id="cd03784">
    <property type="entry name" value="GT1_Gtf-like"/>
    <property type="match status" value="1"/>
</dbReference>
<dbReference type="InterPro" id="IPR035595">
    <property type="entry name" value="UDP_glycos_trans_CS"/>
</dbReference>
<name>A0AAD5GTQ7_AMBAR</name>
<comment type="similarity">
    <text evidence="1 3">Belongs to the UDP-glycosyltransferase family.</text>
</comment>